<evidence type="ECO:0000313" key="2">
    <source>
        <dbReference type="EMBL" id="UNH30054.1"/>
    </source>
</evidence>
<name>A0A9Q8PZE5_9GAMM</name>
<dbReference type="GO" id="GO:0006355">
    <property type="term" value="P:regulation of DNA-templated transcription"/>
    <property type="evidence" value="ECO:0007669"/>
    <property type="project" value="InterPro"/>
</dbReference>
<reference evidence="2" key="1">
    <citation type="submission" date="2022-03" db="EMBL/GenBank/DDBJ databases">
        <title>ESBL-producing Moellerella wisconsensis and Escherichia marmotae isolated from wild game meat.</title>
        <authorList>
            <person name="Biggel M."/>
        </authorList>
    </citation>
    <scope>NUCLEOTIDE SEQUENCE</scope>
    <source>
        <strain evidence="2">W51</strain>
    </source>
</reference>
<dbReference type="EMBL" id="CP093245">
    <property type="protein sequence ID" value="UNH30054.1"/>
    <property type="molecule type" value="Genomic_DNA"/>
</dbReference>
<dbReference type="RefSeq" id="WP_241541903.1">
    <property type="nucleotide sequence ID" value="NZ_CAWQWN010000001.1"/>
</dbReference>
<keyword evidence="2" id="KW-0238">DNA-binding</keyword>
<dbReference type="Pfam" id="PF03869">
    <property type="entry name" value="Arc"/>
    <property type="match status" value="1"/>
</dbReference>
<sequence length="84" mass="10001">MSRDYSEVQFHLRLPYEIHAKIKQRAKNNNRSINAEILHTLEDSFSNGYQFSEYHDEAERKADACAKEIKSLVFSKLTEFYRDK</sequence>
<organism evidence="2 3">
    <name type="scientific">Moellerella wisconsensis</name>
    <dbReference type="NCBI Taxonomy" id="158849"/>
    <lineage>
        <taxon>Bacteria</taxon>
        <taxon>Pseudomonadati</taxon>
        <taxon>Pseudomonadota</taxon>
        <taxon>Gammaproteobacteria</taxon>
        <taxon>Enterobacterales</taxon>
        <taxon>Morganellaceae</taxon>
        <taxon>Moellerella</taxon>
    </lineage>
</organism>
<dbReference type="GO" id="GO:0043565">
    <property type="term" value="F:sequence-specific DNA binding"/>
    <property type="evidence" value="ECO:0007669"/>
    <property type="project" value="UniProtKB-ARBA"/>
</dbReference>
<feature type="domain" description="Arc-like DNA binding" evidence="1">
    <location>
        <begin position="9"/>
        <end position="46"/>
    </location>
</feature>
<dbReference type="AlphaFoldDB" id="A0A9Q8PZE5"/>
<dbReference type="SUPFAM" id="SSF47598">
    <property type="entry name" value="Ribbon-helix-helix"/>
    <property type="match status" value="1"/>
</dbReference>
<protein>
    <submittedName>
        <fullName evidence="2">Arc family DNA-binding protein</fullName>
    </submittedName>
</protein>
<dbReference type="InterPro" id="IPR013321">
    <property type="entry name" value="Arc_rbn_hlx_hlx"/>
</dbReference>
<dbReference type="InterPro" id="IPR010985">
    <property type="entry name" value="Ribbon_hlx_hlx"/>
</dbReference>
<gene>
    <name evidence="2" type="ORF">MNY72_11965</name>
</gene>
<dbReference type="Gene3D" id="1.10.1220.10">
    <property type="entry name" value="Met repressor-like"/>
    <property type="match status" value="1"/>
</dbReference>
<accession>A0A9Q8PZE5</accession>
<dbReference type="Proteomes" id="UP000829116">
    <property type="component" value="Chromosome"/>
</dbReference>
<evidence type="ECO:0000313" key="3">
    <source>
        <dbReference type="Proteomes" id="UP000829116"/>
    </source>
</evidence>
<evidence type="ECO:0000259" key="1">
    <source>
        <dbReference type="Pfam" id="PF03869"/>
    </source>
</evidence>
<proteinExistence type="predicted"/>
<dbReference type="InterPro" id="IPR005569">
    <property type="entry name" value="Arc_DNA-bd_dom"/>
</dbReference>